<organism evidence="2 3">
    <name type="scientific">Marinococcus luteus</name>
    <dbReference type="NCBI Taxonomy" id="1122204"/>
    <lineage>
        <taxon>Bacteria</taxon>
        <taxon>Bacillati</taxon>
        <taxon>Bacillota</taxon>
        <taxon>Bacilli</taxon>
        <taxon>Bacillales</taxon>
        <taxon>Bacillaceae</taxon>
        <taxon>Marinococcus</taxon>
    </lineage>
</organism>
<dbReference type="AlphaFoldDB" id="A0A1H2QS37"/>
<protein>
    <submittedName>
        <fullName evidence="2">Uncharacterized protein</fullName>
    </submittedName>
</protein>
<dbReference type="RefSeq" id="WP_176967598.1">
    <property type="nucleotide sequence ID" value="NZ_FNNC01000001.1"/>
</dbReference>
<keyword evidence="1" id="KW-0812">Transmembrane</keyword>
<dbReference type="EMBL" id="FNNC01000001">
    <property type="protein sequence ID" value="SDW10016.1"/>
    <property type="molecule type" value="Genomic_DNA"/>
</dbReference>
<reference evidence="2 3" key="1">
    <citation type="submission" date="2016-10" db="EMBL/GenBank/DDBJ databases">
        <authorList>
            <person name="de Groot N.N."/>
        </authorList>
    </citation>
    <scope>NUCLEOTIDE SEQUENCE [LARGE SCALE GENOMIC DNA]</scope>
    <source>
        <strain evidence="2 3">DSM 23126</strain>
    </source>
</reference>
<keyword evidence="1" id="KW-1133">Transmembrane helix</keyword>
<feature type="transmembrane region" description="Helical" evidence="1">
    <location>
        <begin position="28"/>
        <end position="46"/>
    </location>
</feature>
<keyword evidence="3" id="KW-1185">Reference proteome</keyword>
<dbReference type="Proteomes" id="UP000199488">
    <property type="component" value="Unassembled WGS sequence"/>
</dbReference>
<gene>
    <name evidence="2" type="ORF">SAMN05421781_0444</name>
</gene>
<sequence>MLIMLMVLGFAGVLTAVSFIPNSRVRKIAAFSSYTLFLTALAVLTLG</sequence>
<proteinExistence type="predicted"/>
<evidence type="ECO:0000256" key="1">
    <source>
        <dbReference type="SAM" id="Phobius"/>
    </source>
</evidence>
<evidence type="ECO:0000313" key="3">
    <source>
        <dbReference type="Proteomes" id="UP000199488"/>
    </source>
</evidence>
<name>A0A1H2QS37_9BACI</name>
<evidence type="ECO:0000313" key="2">
    <source>
        <dbReference type="EMBL" id="SDW10016.1"/>
    </source>
</evidence>
<dbReference type="STRING" id="1122204.SAMN05421781_0444"/>
<keyword evidence="1" id="KW-0472">Membrane</keyword>
<accession>A0A1H2QS37</accession>